<keyword evidence="2" id="KW-1185">Reference proteome</keyword>
<accession>A0AC60PQD1</accession>
<comment type="caution">
    <text evidence="1">The sequence shown here is derived from an EMBL/GenBank/DDBJ whole genome shotgun (WGS) entry which is preliminary data.</text>
</comment>
<evidence type="ECO:0000313" key="1">
    <source>
        <dbReference type="EMBL" id="KAG0422708.1"/>
    </source>
</evidence>
<evidence type="ECO:0000313" key="2">
    <source>
        <dbReference type="Proteomes" id="UP000805193"/>
    </source>
</evidence>
<dbReference type="Proteomes" id="UP000805193">
    <property type="component" value="Unassembled WGS sequence"/>
</dbReference>
<gene>
    <name evidence="1" type="ORF">HPB47_001476</name>
</gene>
<name>A0AC60PQD1_IXOPE</name>
<organism evidence="1 2">
    <name type="scientific">Ixodes persulcatus</name>
    <name type="common">Taiga tick</name>
    <dbReference type="NCBI Taxonomy" id="34615"/>
    <lineage>
        <taxon>Eukaryota</taxon>
        <taxon>Metazoa</taxon>
        <taxon>Ecdysozoa</taxon>
        <taxon>Arthropoda</taxon>
        <taxon>Chelicerata</taxon>
        <taxon>Arachnida</taxon>
        <taxon>Acari</taxon>
        <taxon>Parasitiformes</taxon>
        <taxon>Ixodida</taxon>
        <taxon>Ixodoidea</taxon>
        <taxon>Ixodidae</taxon>
        <taxon>Ixodinae</taxon>
        <taxon>Ixodes</taxon>
    </lineage>
</organism>
<dbReference type="EMBL" id="JABSTQ010010191">
    <property type="protein sequence ID" value="KAG0422708.1"/>
    <property type="molecule type" value="Genomic_DNA"/>
</dbReference>
<proteinExistence type="predicted"/>
<protein>
    <submittedName>
        <fullName evidence="1">Uncharacterized protein</fullName>
    </submittedName>
</protein>
<reference evidence="1 2" key="1">
    <citation type="journal article" date="2020" name="Cell">
        <title>Large-Scale Comparative Analyses of Tick Genomes Elucidate Their Genetic Diversity and Vector Capacities.</title>
        <authorList>
            <consortium name="Tick Genome and Microbiome Consortium (TIGMIC)"/>
            <person name="Jia N."/>
            <person name="Wang J."/>
            <person name="Shi W."/>
            <person name="Du L."/>
            <person name="Sun Y."/>
            <person name="Zhan W."/>
            <person name="Jiang J.F."/>
            <person name="Wang Q."/>
            <person name="Zhang B."/>
            <person name="Ji P."/>
            <person name="Bell-Sakyi L."/>
            <person name="Cui X.M."/>
            <person name="Yuan T.T."/>
            <person name="Jiang B.G."/>
            <person name="Yang W.F."/>
            <person name="Lam T.T."/>
            <person name="Chang Q.C."/>
            <person name="Ding S.J."/>
            <person name="Wang X.J."/>
            <person name="Zhu J.G."/>
            <person name="Ruan X.D."/>
            <person name="Zhao L."/>
            <person name="Wei J.T."/>
            <person name="Ye R.Z."/>
            <person name="Que T.C."/>
            <person name="Du C.H."/>
            <person name="Zhou Y.H."/>
            <person name="Cheng J.X."/>
            <person name="Dai P.F."/>
            <person name="Guo W.B."/>
            <person name="Han X.H."/>
            <person name="Huang E.J."/>
            <person name="Li L.F."/>
            <person name="Wei W."/>
            <person name="Gao Y.C."/>
            <person name="Liu J.Z."/>
            <person name="Shao H.Z."/>
            <person name="Wang X."/>
            <person name="Wang C.C."/>
            <person name="Yang T.C."/>
            <person name="Huo Q.B."/>
            <person name="Li W."/>
            <person name="Chen H.Y."/>
            <person name="Chen S.E."/>
            <person name="Zhou L.G."/>
            <person name="Ni X.B."/>
            <person name="Tian J.H."/>
            <person name="Sheng Y."/>
            <person name="Liu T."/>
            <person name="Pan Y.S."/>
            <person name="Xia L.Y."/>
            <person name="Li J."/>
            <person name="Zhao F."/>
            <person name="Cao W.C."/>
        </authorList>
    </citation>
    <scope>NUCLEOTIDE SEQUENCE [LARGE SCALE GENOMIC DNA]</scope>
    <source>
        <strain evidence="1">Iper-2018</strain>
    </source>
</reference>
<sequence length="109" mass="12344">MEVPKMEEPTKRPQRKVKGLKMPDGTYVGIKDKNKYLSAMQKEHLKCDYAPFCILIMLAATVIILVYLQTYRPGNMHVEAHLGKTKTAITFPDVSPSIKNNHDEQRASG</sequence>